<proteinExistence type="predicted"/>
<sequence>MKFFAVLLALSATAMAAPAAEVAADQPAVACACANDAGRWRVDDLCTQAYGWSTYEYPDAWCYRHSQQAAEMNTVFTDEKCASFYPGSGYNKQTCRSIKLCKNWPDQPQLGDLWIDCEKH</sequence>
<evidence type="ECO:0008006" key="4">
    <source>
        <dbReference type="Google" id="ProtNLM"/>
    </source>
</evidence>
<evidence type="ECO:0000256" key="1">
    <source>
        <dbReference type="SAM" id="SignalP"/>
    </source>
</evidence>
<keyword evidence="3" id="KW-1185">Reference proteome</keyword>
<name>A0AAW0QVM5_9PEZI</name>
<dbReference type="EMBL" id="JAQQWP010000007">
    <property type="protein sequence ID" value="KAK8109645.1"/>
    <property type="molecule type" value="Genomic_DNA"/>
</dbReference>
<gene>
    <name evidence="2" type="ORF">PG999_007782</name>
</gene>
<evidence type="ECO:0000313" key="3">
    <source>
        <dbReference type="Proteomes" id="UP001392437"/>
    </source>
</evidence>
<comment type="caution">
    <text evidence="2">The sequence shown here is derived from an EMBL/GenBank/DDBJ whole genome shotgun (WGS) entry which is preliminary data.</text>
</comment>
<organism evidence="2 3">
    <name type="scientific">Apiospora kogelbergensis</name>
    <dbReference type="NCBI Taxonomy" id="1337665"/>
    <lineage>
        <taxon>Eukaryota</taxon>
        <taxon>Fungi</taxon>
        <taxon>Dikarya</taxon>
        <taxon>Ascomycota</taxon>
        <taxon>Pezizomycotina</taxon>
        <taxon>Sordariomycetes</taxon>
        <taxon>Xylariomycetidae</taxon>
        <taxon>Amphisphaeriales</taxon>
        <taxon>Apiosporaceae</taxon>
        <taxon>Apiospora</taxon>
    </lineage>
</organism>
<dbReference type="Proteomes" id="UP001392437">
    <property type="component" value="Unassembled WGS sequence"/>
</dbReference>
<feature type="chain" id="PRO_5043799572" description="Secreted protein" evidence="1">
    <location>
        <begin position="17"/>
        <end position="120"/>
    </location>
</feature>
<keyword evidence="1" id="KW-0732">Signal</keyword>
<accession>A0AAW0QVM5</accession>
<reference evidence="2 3" key="1">
    <citation type="submission" date="2023-01" db="EMBL/GenBank/DDBJ databases">
        <title>Analysis of 21 Apiospora genomes using comparative genomics revels a genus with tremendous synthesis potential of carbohydrate active enzymes and secondary metabolites.</title>
        <authorList>
            <person name="Sorensen T."/>
        </authorList>
    </citation>
    <scope>NUCLEOTIDE SEQUENCE [LARGE SCALE GENOMIC DNA]</scope>
    <source>
        <strain evidence="2 3">CBS 117206</strain>
    </source>
</reference>
<dbReference type="AlphaFoldDB" id="A0AAW0QVM5"/>
<feature type="signal peptide" evidence="1">
    <location>
        <begin position="1"/>
        <end position="16"/>
    </location>
</feature>
<protein>
    <recommendedName>
        <fullName evidence="4">Secreted protein</fullName>
    </recommendedName>
</protein>
<evidence type="ECO:0000313" key="2">
    <source>
        <dbReference type="EMBL" id="KAK8109645.1"/>
    </source>
</evidence>